<dbReference type="SUPFAM" id="SSF100934">
    <property type="entry name" value="Heat shock protein 70kD (HSP70), C-terminal subdomain"/>
    <property type="match status" value="1"/>
</dbReference>
<comment type="caution">
    <text evidence="2">The sequence shown here is derived from an EMBL/GenBank/DDBJ whole genome shotgun (WGS) entry which is preliminary data.</text>
</comment>
<dbReference type="EMBL" id="CAJNNV010030745">
    <property type="protein sequence ID" value="CAE8633386.1"/>
    <property type="molecule type" value="Genomic_DNA"/>
</dbReference>
<organism evidence="2 3">
    <name type="scientific">Polarella glacialis</name>
    <name type="common">Dinoflagellate</name>
    <dbReference type="NCBI Taxonomy" id="89957"/>
    <lineage>
        <taxon>Eukaryota</taxon>
        <taxon>Sar</taxon>
        <taxon>Alveolata</taxon>
        <taxon>Dinophyceae</taxon>
        <taxon>Suessiales</taxon>
        <taxon>Suessiaceae</taxon>
        <taxon>Polarella</taxon>
    </lineage>
</organism>
<sequence>MNEEKLKDKFETGDKEKEEFEKKQKDIEGVVYPMLRKGSQAAGGVRLPRGGLSGGGGDATTCAGVAGSSAGEVANSVAREAEKVRGEDETNKGMIESRNGLEKCCFTVRNTMNEVKLEDKFETGDKEKDEFEKKQKEIEGVVYPMLGKGYQAAGGVGLPQGGLLGGGGDATSAGGAGSSAVEEANSVALEAEKVRGEDETNTGMIESHNGLEKCCFTVRVPRTRKSLGVSLRPLKGRPCRRRA</sequence>
<evidence type="ECO:0000313" key="3">
    <source>
        <dbReference type="Proteomes" id="UP000654075"/>
    </source>
</evidence>
<evidence type="ECO:0000256" key="1">
    <source>
        <dbReference type="SAM" id="MobiDB-lite"/>
    </source>
</evidence>
<proteinExistence type="predicted"/>
<evidence type="ECO:0000313" key="2">
    <source>
        <dbReference type="EMBL" id="CAE8633386.1"/>
    </source>
</evidence>
<feature type="region of interest" description="Disordered" evidence="1">
    <location>
        <begin position="1"/>
        <end position="24"/>
    </location>
</feature>
<protein>
    <submittedName>
        <fullName evidence="2">Uncharacterized protein</fullName>
    </submittedName>
</protein>
<name>A0A813H6X3_POLGL</name>
<accession>A0A813H6X3</accession>
<gene>
    <name evidence="2" type="ORF">PGLA1383_LOCUS49281</name>
</gene>
<reference evidence="2" key="1">
    <citation type="submission" date="2021-02" db="EMBL/GenBank/DDBJ databases">
        <authorList>
            <person name="Dougan E. K."/>
            <person name="Rhodes N."/>
            <person name="Thang M."/>
            <person name="Chan C."/>
        </authorList>
    </citation>
    <scope>NUCLEOTIDE SEQUENCE</scope>
</reference>
<dbReference type="Proteomes" id="UP000654075">
    <property type="component" value="Unassembled WGS sequence"/>
</dbReference>
<dbReference type="AlphaFoldDB" id="A0A813H6X3"/>
<dbReference type="InterPro" id="IPR029048">
    <property type="entry name" value="HSP70_C_sf"/>
</dbReference>
<dbReference type="Gene3D" id="1.20.1270.10">
    <property type="match status" value="2"/>
</dbReference>
<keyword evidence="3" id="KW-1185">Reference proteome</keyword>
<dbReference type="OrthoDB" id="6367783at2759"/>